<dbReference type="GO" id="GO:0008168">
    <property type="term" value="F:methyltransferase activity"/>
    <property type="evidence" value="ECO:0007669"/>
    <property type="project" value="UniProtKB-KW"/>
</dbReference>
<sequence>MTVERQQPAGAHSYEFYSAQYSRFSNLLAAEIRREAYGEDLGQQGWRTLDEQQELIGLVNERPHGRLLDVACGSGGPAIAIAAATGCWLAGVDIEEAAIEQAKSLAAVGQLRVGPTFIVANCSQVLPFEDDDFDVISCIDAIIHLADRRAVFADWFRLLRPGGRLILTDACVLTGVVSKEELDIRASQGTFHIAPVGFNEVLLERAGFKLRACKDTTDAVAGVAMRLHRARESRRDALLEEEDAGWFKSRQTFLATTAELATTARLSRFFYVAEKPEQEWNPRER</sequence>
<dbReference type="InterPro" id="IPR013216">
    <property type="entry name" value="Methyltransf_11"/>
</dbReference>
<dbReference type="RefSeq" id="WP_176951563.1">
    <property type="nucleotide sequence ID" value="NZ_JABXYK010000014.1"/>
</dbReference>
<comment type="caution">
    <text evidence="6">The sequence shown here is derived from an EMBL/GenBank/DDBJ whole genome shotgun (WGS) entry which is preliminary data.</text>
</comment>
<protein>
    <submittedName>
        <fullName evidence="6">Methyltransferase domain-containing protein</fullName>
    </submittedName>
</protein>
<feature type="domain" description="Methyltransferase type 11" evidence="5">
    <location>
        <begin position="68"/>
        <end position="167"/>
    </location>
</feature>
<dbReference type="Proteomes" id="UP000659172">
    <property type="component" value="Unassembled WGS sequence"/>
</dbReference>
<organism evidence="6 7">
    <name type="scientific">Mycoplana rhizolycopersici</name>
    <dbReference type="NCBI Taxonomy" id="2746702"/>
    <lineage>
        <taxon>Bacteria</taxon>
        <taxon>Pseudomonadati</taxon>
        <taxon>Pseudomonadota</taxon>
        <taxon>Alphaproteobacteria</taxon>
        <taxon>Hyphomicrobiales</taxon>
        <taxon>Rhizobiaceae</taxon>
        <taxon>Mycoplana</taxon>
    </lineage>
</organism>
<keyword evidence="7" id="KW-1185">Reference proteome</keyword>
<keyword evidence="2 6" id="KW-0489">Methyltransferase</keyword>
<dbReference type="SUPFAM" id="SSF53335">
    <property type="entry name" value="S-adenosyl-L-methionine-dependent methyltransferases"/>
    <property type="match status" value="1"/>
</dbReference>
<comment type="pathway">
    <text evidence="1">Lipid metabolism.</text>
</comment>
<evidence type="ECO:0000256" key="1">
    <source>
        <dbReference type="ARBA" id="ARBA00005189"/>
    </source>
</evidence>
<evidence type="ECO:0000256" key="3">
    <source>
        <dbReference type="ARBA" id="ARBA00022679"/>
    </source>
</evidence>
<evidence type="ECO:0000256" key="4">
    <source>
        <dbReference type="ARBA" id="ARBA00025707"/>
    </source>
</evidence>
<proteinExistence type="predicted"/>
<evidence type="ECO:0000256" key="2">
    <source>
        <dbReference type="ARBA" id="ARBA00022603"/>
    </source>
</evidence>
<reference evidence="6 7" key="1">
    <citation type="submission" date="2020-06" db="EMBL/GenBank/DDBJ databases">
        <title>Rhizobium sp.nov. isolated from the tomato plant.</title>
        <authorList>
            <person name="Thin K.K."/>
            <person name="Zhang X."/>
            <person name="He S."/>
        </authorList>
    </citation>
    <scope>NUCLEOTIDE SEQUENCE [LARGE SCALE GENOMIC DNA]</scope>
    <source>
        <strain evidence="6 7">DBTS2</strain>
    </source>
</reference>
<dbReference type="GO" id="GO:0032259">
    <property type="term" value="P:methylation"/>
    <property type="evidence" value="ECO:0007669"/>
    <property type="project" value="UniProtKB-KW"/>
</dbReference>
<evidence type="ECO:0000313" key="6">
    <source>
        <dbReference type="EMBL" id="NVP57598.1"/>
    </source>
</evidence>
<comment type="pathway">
    <text evidence="4">Phospholipid metabolism.</text>
</comment>
<dbReference type="Gene3D" id="3.40.50.150">
    <property type="entry name" value="Vaccinia Virus protein VP39"/>
    <property type="match status" value="1"/>
</dbReference>
<dbReference type="PANTHER" id="PTHR44307">
    <property type="entry name" value="PHOSPHOETHANOLAMINE METHYLTRANSFERASE"/>
    <property type="match status" value="1"/>
</dbReference>
<gene>
    <name evidence="6" type="ORF">HV823_20280</name>
</gene>
<dbReference type="EMBL" id="JABXYK010000014">
    <property type="protein sequence ID" value="NVP57598.1"/>
    <property type="molecule type" value="Genomic_DNA"/>
</dbReference>
<dbReference type="PANTHER" id="PTHR44307:SF2">
    <property type="entry name" value="PHOSPHOETHANOLAMINE METHYLTRANSFERASE ISOFORM X1"/>
    <property type="match status" value="1"/>
</dbReference>
<dbReference type="CDD" id="cd02440">
    <property type="entry name" value="AdoMet_MTases"/>
    <property type="match status" value="1"/>
</dbReference>
<accession>A0ABX2QK29</accession>
<dbReference type="Pfam" id="PF08241">
    <property type="entry name" value="Methyltransf_11"/>
    <property type="match status" value="1"/>
</dbReference>
<name>A0ABX2QK29_9HYPH</name>
<keyword evidence="3" id="KW-0808">Transferase</keyword>
<evidence type="ECO:0000313" key="7">
    <source>
        <dbReference type="Proteomes" id="UP000659172"/>
    </source>
</evidence>
<dbReference type="InterPro" id="IPR029063">
    <property type="entry name" value="SAM-dependent_MTases_sf"/>
</dbReference>
<evidence type="ECO:0000259" key="5">
    <source>
        <dbReference type="Pfam" id="PF08241"/>
    </source>
</evidence>